<evidence type="ECO:0000256" key="2">
    <source>
        <dbReference type="ARBA" id="ARBA00023157"/>
    </source>
</evidence>
<feature type="domain" description="Fibronectin type-III" evidence="7">
    <location>
        <begin position="507"/>
        <end position="606"/>
    </location>
</feature>
<feature type="compositionally biased region" description="Polar residues" evidence="4">
    <location>
        <begin position="1314"/>
        <end position="1325"/>
    </location>
</feature>
<dbReference type="PANTHER" id="PTHR44170">
    <property type="entry name" value="PROTEIN SIDEKICK"/>
    <property type="match status" value="1"/>
</dbReference>
<feature type="domain" description="Ig-like" evidence="6">
    <location>
        <begin position="137"/>
        <end position="221"/>
    </location>
</feature>
<dbReference type="SUPFAM" id="SSF49265">
    <property type="entry name" value="Fibronectin type III"/>
    <property type="match status" value="1"/>
</dbReference>
<feature type="chain" id="PRO_5044774798" description="Protein turtle homolog A-like" evidence="5">
    <location>
        <begin position="26"/>
        <end position="1657"/>
    </location>
</feature>
<feature type="compositionally biased region" description="Acidic residues" evidence="4">
    <location>
        <begin position="1235"/>
        <end position="1244"/>
    </location>
</feature>
<feature type="region of interest" description="Disordered" evidence="4">
    <location>
        <begin position="1177"/>
        <end position="1325"/>
    </location>
</feature>
<dbReference type="InterPro" id="IPR003598">
    <property type="entry name" value="Ig_sub2"/>
</dbReference>
<evidence type="ECO:0000256" key="5">
    <source>
        <dbReference type="SAM" id="SignalP"/>
    </source>
</evidence>
<dbReference type="PROSITE" id="PS50853">
    <property type="entry name" value="FN3"/>
    <property type="match status" value="2"/>
</dbReference>
<feature type="compositionally biased region" description="Basic and acidic residues" evidence="4">
    <location>
        <begin position="946"/>
        <end position="956"/>
    </location>
</feature>
<evidence type="ECO:0000259" key="6">
    <source>
        <dbReference type="PROSITE" id="PS50835"/>
    </source>
</evidence>
<dbReference type="SUPFAM" id="SSF48726">
    <property type="entry name" value="Immunoglobulin"/>
    <property type="match status" value="5"/>
</dbReference>
<evidence type="ECO:0000256" key="4">
    <source>
        <dbReference type="SAM" id="MobiDB-lite"/>
    </source>
</evidence>
<feature type="region of interest" description="Disordered" evidence="4">
    <location>
        <begin position="946"/>
        <end position="980"/>
    </location>
</feature>
<feature type="compositionally biased region" description="Low complexity" evidence="4">
    <location>
        <begin position="1523"/>
        <end position="1539"/>
    </location>
</feature>
<dbReference type="FunFam" id="2.60.40.10:FF:000323">
    <property type="entry name" value="Immunoglobulin superfamily member 9B"/>
    <property type="match status" value="1"/>
</dbReference>
<protein>
    <recommendedName>
        <fullName evidence="10">Protein turtle homolog A-like</fullName>
    </recommendedName>
</protein>
<name>A0ABD0W423_UMBPY</name>
<dbReference type="SMART" id="SM00409">
    <property type="entry name" value="IG"/>
    <property type="match status" value="5"/>
</dbReference>
<feature type="domain" description="Fibronectin type-III" evidence="7">
    <location>
        <begin position="615"/>
        <end position="707"/>
    </location>
</feature>
<keyword evidence="5" id="KW-0732">Signal</keyword>
<dbReference type="SMART" id="SM00060">
    <property type="entry name" value="FN3"/>
    <property type="match status" value="2"/>
</dbReference>
<feature type="region of interest" description="Disordered" evidence="4">
    <location>
        <begin position="1443"/>
        <end position="1572"/>
    </location>
</feature>
<dbReference type="Gene3D" id="2.60.40.10">
    <property type="entry name" value="Immunoglobulins"/>
    <property type="match status" value="7"/>
</dbReference>
<dbReference type="Proteomes" id="UP001557470">
    <property type="component" value="Unassembled WGS sequence"/>
</dbReference>
<keyword evidence="9" id="KW-1185">Reference proteome</keyword>
<feature type="domain" description="Ig-like" evidence="6">
    <location>
        <begin position="417"/>
        <end position="501"/>
    </location>
</feature>
<feature type="compositionally biased region" description="Polar residues" evidence="4">
    <location>
        <begin position="1178"/>
        <end position="1196"/>
    </location>
</feature>
<dbReference type="InterPro" id="IPR036179">
    <property type="entry name" value="Ig-like_dom_sf"/>
</dbReference>
<feature type="domain" description="Ig-like" evidence="6">
    <location>
        <begin position="322"/>
        <end position="412"/>
    </location>
</feature>
<feature type="compositionally biased region" description="Polar residues" evidence="4">
    <location>
        <begin position="959"/>
        <end position="975"/>
    </location>
</feature>
<feature type="domain" description="Ig-like" evidence="6">
    <location>
        <begin position="225"/>
        <end position="317"/>
    </location>
</feature>
<dbReference type="InterPro" id="IPR003599">
    <property type="entry name" value="Ig_sub"/>
</dbReference>
<feature type="region of interest" description="Disordered" evidence="4">
    <location>
        <begin position="829"/>
        <end position="849"/>
    </location>
</feature>
<sequence>MGPKRDYFLDVTVVMVLCLLCAVSGQKPEVRAQIGGVVEMDCRLPPPPTGVSAPLHVVEWVRQGLDIPVLIKFGAYAPRVHPQYEGRVSLVRDSVLRVEGLLLEDQGLYECRILLLDKASDETRNGTWTRLSVTAPPVFTKTPPPVVEAVVGNPLSLACVARGNPPPTITWAKDGILIGGENAEVQSGTLSLKAVSMEAKGQYECIAFNTEGNVTHVTKLDIKGPPVIVIPPEDTTLNMTQNALLRCQAVADPPNMTYVWQRQGENVYHIEALKSRVKIMVDGTLLITRIMPDDSGNYTCMPTNGLLTPPTASASLTVRHSAQVLQMPPQTYLPTGLGGLVSCPVRAQPPLLRVDWTKDGQPLDLEMYPGWSMTTEGSVFMATVNDDATGVYTCTPYNSYGTMGQSGPTTVILQDPPSLSESPNKEYRQEVGRTLVIPCQTTGDPTASVTWNKVGPGPRPQYLVAANGSLLLPSLSKVHQGEWMCSVTNRVATVTAGTLISVLGTSPHAANRLSVSPGATQANVSWEPGFDGGYTQKFTVWLKQVALGDSEGKQEWLSLPVPSASGYRLQVTGLIPATEYQFSVLPHNKVGTGPFSEIASIRTLNSLPRRAKLEPPRSLSAYQSSAGIVLQWSRVSQYPPVSGFVLQMRGEQGEWLNLDENIGASRNVTIVSGLRKDSAYTLRLLSRRGELLSEPSPSVNVSTTGMDMYPASARLLDNVPESLLAGVIGGVVILCLVLILVIGSFCVISHRRKQHHRRNKNDLIHPAIYISPPKTSPDSVLKQKLLPPHSHCPGSTLTSSCTASCSSSQSDHSSFGRPSRYQDQRQNLLSCPPHALDPSPHHRHHLPGTFSCHTPPVEFISRGPDGRFMVQPYDQSSHTMRSLRKDFPQSTEIQRSVSLRSEKSVRREPPFVLSVELPPCADPNPNTRVRAMAKHLSLHGHLFLDGERDSCAKPPDESSLYSDCNSDMYPQSSLEEGNPGYRSLKRAVQPETASNLVLQMEHERETGNLSRCLKLAHEREQLERELRKYTLERNAHVDENQEGSGRDEENWRDTEQCDPIWKPKDNASSHIRAQANRGRWEASPLISATNPVPPHSSERTKGHCDSPLTQHAPLSAVTHCPPRTDSVESHFKRRLIHHPLGPPDGNDTVRVNTHRAGIYHEPHMSAELRRDEFESPELNKNNQCPFNGSVSHTSKPGDTVNKVPDSRRTDSTVSRPREEPSENNALNVTGCVEMSVDEPEDEVSVDSPAYPTMPRRHAHHISSESLLAENNHRGHPLDPRARGPRSRSSGNIRPLRKAVSLGGFQKRNDHHYQRSQSLDSKTQSQGNFLTPDAWIHSLSQENCSSPYSFRSDPEPMSRNYANPAPICPTPPPHAPYDVQPHTKSNSHIAKSREPVLERQQQFFPPPPTPVPSGSASRVPNENISIFPDASKWSITYQEALRSVQRTETRTNTSLPRAPEEHPIRADCTGRTTPPSLERGYCWSAPNHTPQPPEEKKDMEVEGEERYGGHEAEMGRYHQGVPDSGGSYSSCASQSSGRGSLEPPNSRLSICLSPTPSSTPGTTEEIQGNTQESQLPDMELLKSRKASVDENYEWDSTDFSIQPGERDLEGRGVFSVGLQKYCPTMNHSRGGLKDAVHLPGHRHLISHYSETEPETVLF</sequence>
<feature type="compositionally biased region" description="Polar residues" evidence="4">
    <location>
        <begin position="1563"/>
        <end position="1572"/>
    </location>
</feature>
<keyword evidence="3" id="KW-0393">Immunoglobulin domain</keyword>
<dbReference type="InterPro" id="IPR003961">
    <property type="entry name" value="FN3_dom"/>
</dbReference>
<dbReference type="InterPro" id="IPR007110">
    <property type="entry name" value="Ig-like_dom"/>
</dbReference>
<keyword evidence="2" id="KW-1015">Disulfide bond</keyword>
<dbReference type="EMBL" id="JAGEUA010000009">
    <property type="protein sequence ID" value="KAL0965550.1"/>
    <property type="molecule type" value="Genomic_DNA"/>
</dbReference>
<dbReference type="PROSITE" id="PS50835">
    <property type="entry name" value="IG_LIKE"/>
    <property type="match status" value="5"/>
</dbReference>
<feature type="region of interest" description="Disordered" evidence="4">
    <location>
        <begin position="1035"/>
        <end position="1125"/>
    </location>
</feature>
<keyword evidence="1" id="KW-0677">Repeat</keyword>
<evidence type="ECO:0000256" key="3">
    <source>
        <dbReference type="ARBA" id="ARBA00023319"/>
    </source>
</evidence>
<dbReference type="Pfam" id="PF13927">
    <property type="entry name" value="Ig_3"/>
    <property type="match status" value="3"/>
</dbReference>
<evidence type="ECO:0000256" key="1">
    <source>
        <dbReference type="ARBA" id="ARBA00022737"/>
    </source>
</evidence>
<feature type="compositionally biased region" description="Basic and acidic residues" evidence="4">
    <location>
        <begin position="1270"/>
        <end position="1281"/>
    </location>
</feature>
<dbReference type="SMART" id="SM00408">
    <property type="entry name" value="IGc2"/>
    <property type="match status" value="5"/>
</dbReference>
<dbReference type="Pfam" id="PF07686">
    <property type="entry name" value="V-set"/>
    <property type="match status" value="1"/>
</dbReference>
<organism evidence="8 9">
    <name type="scientific">Umbra pygmaea</name>
    <name type="common">Eastern mudminnow</name>
    <dbReference type="NCBI Taxonomy" id="75934"/>
    <lineage>
        <taxon>Eukaryota</taxon>
        <taxon>Metazoa</taxon>
        <taxon>Chordata</taxon>
        <taxon>Craniata</taxon>
        <taxon>Vertebrata</taxon>
        <taxon>Euteleostomi</taxon>
        <taxon>Actinopterygii</taxon>
        <taxon>Neopterygii</taxon>
        <taxon>Teleostei</taxon>
        <taxon>Protacanthopterygii</taxon>
        <taxon>Esociformes</taxon>
        <taxon>Umbridae</taxon>
        <taxon>Umbra</taxon>
    </lineage>
</organism>
<dbReference type="InterPro" id="IPR013783">
    <property type="entry name" value="Ig-like_fold"/>
</dbReference>
<feature type="domain" description="Ig-like" evidence="6">
    <location>
        <begin position="3"/>
        <end position="113"/>
    </location>
</feature>
<evidence type="ECO:0000313" key="9">
    <source>
        <dbReference type="Proteomes" id="UP001557470"/>
    </source>
</evidence>
<feature type="compositionally biased region" description="Basic and acidic residues" evidence="4">
    <location>
        <begin position="1035"/>
        <end position="1067"/>
    </location>
</feature>
<feature type="compositionally biased region" description="Polar residues" evidence="4">
    <location>
        <begin position="1443"/>
        <end position="1454"/>
    </location>
</feature>
<reference evidence="8 9" key="1">
    <citation type="submission" date="2024-06" db="EMBL/GenBank/DDBJ databases">
        <authorList>
            <person name="Pan Q."/>
            <person name="Wen M."/>
            <person name="Jouanno E."/>
            <person name="Zahm M."/>
            <person name="Klopp C."/>
            <person name="Cabau C."/>
            <person name="Louis A."/>
            <person name="Berthelot C."/>
            <person name="Parey E."/>
            <person name="Roest Crollius H."/>
            <person name="Montfort J."/>
            <person name="Robinson-Rechavi M."/>
            <person name="Bouchez O."/>
            <person name="Lampietro C."/>
            <person name="Lopez Roques C."/>
            <person name="Donnadieu C."/>
            <person name="Postlethwait J."/>
            <person name="Bobe J."/>
            <person name="Verreycken H."/>
            <person name="Guiguen Y."/>
        </authorList>
    </citation>
    <scope>NUCLEOTIDE SEQUENCE [LARGE SCALE GENOMIC DNA]</scope>
    <source>
        <strain evidence="8">Up_M1</strain>
        <tissue evidence="8">Testis</tissue>
    </source>
</reference>
<proteinExistence type="predicted"/>
<dbReference type="CDD" id="cd00096">
    <property type="entry name" value="Ig"/>
    <property type="match status" value="1"/>
</dbReference>
<feature type="signal peptide" evidence="5">
    <location>
        <begin position="1"/>
        <end position="25"/>
    </location>
</feature>
<dbReference type="PANTHER" id="PTHR44170:SF48">
    <property type="entry name" value="PROTEIN TURTLE HOMOLOG A"/>
    <property type="match status" value="1"/>
</dbReference>
<evidence type="ECO:0008006" key="10">
    <source>
        <dbReference type="Google" id="ProtNLM"/>
    </source>
</evidence>
<gene>
    <name evidence="8" type="ORF">UPYG_G00282800</name>
</gene>
<comment type="caution">
    <text evidence="8">The sequence shown here is derived from an EMBL/GenBank/DDBJ whole genome shotgun (WGS) entry which is preliminary data.</text>
</comment>
<evidence type="ECO:0000259" key="7">
    <source>
        <dbReference type="PROSITE" id="PS50853"/>
    </source>
</evidence>
<dbReference type="InterPro" id="IPR036116">
    <property type="entry name" value="FN3_sf"/>
</dbReference>
<evidence type="ECO:0000313" key="8">
    <source>
        <dbReference type="EMBL" id="KAL0965550.1"/>
    </source>
</evidence>
<dbReference type="Pfam" id="PF00041">
    <property type="entry name" value="fn3"/>
    <property type="match status" value="1"/>
</dbReference>
<accession>A0ABD0W423</accession>
<feature type="compositionally biased region" description="Low complexity" evidence="4">
    <location>
        <begin position="1552"/>
        <end position="1562"/>
    </location>
</feature>
<dbReference type="CDD" id="cd00063">
    <property type="entry name" value="FN3"/>
    <property type="match status" value="2"/>
</dbReference>
<feature type="compositionally biased region" description="Basic and acidic residues" evidence="4">
    <location>
        <begin position="1204"/>
        <end position="1220"/>
    </location>
</feature>
<feature type="compositionally biased region" description="Basic and acidic residues" evidence="4">
    <location>
        <begin position="1492"/>
        <end position="1515"/>
    </location>
</feature>
<dbReference type="InterPro" id="IPR013106">
    <property type="entry name" value="Ig_V-set"/>
</dbReference>